<dbReference type="Pfam" id="PF08241">
    <property type="entry name" value="Methyltransf_11"/>
    <property type="match status" value="1"/>
</dbReference>
<dbReference type="CDD" id="cd02440">
    <property type="entry name" value="AdoMet_MTases"/>
    <property type="match status" value="1"/>
</dbReference>
<dbReference type="InterPro" id="IPR013216">
    <property type="entry name" value="Methyltransf_11"/>
</dbReference>
<keyword evidence="3" id="KW-1185">Reference proteome</keyword>
<dbReference type="PANTHER" id="PTHR44575:SF8">
    <property type="entry name" value="METHYLTRANSFERASE TYPE 11 DOMAIN-CONTAINING PROTEIN"/>
    <property type="match status" value="1"/>
</dbReference>
<organism evidence="2 3">
    <name type="scientific">Erythroxylum novogranatense</name>
    <dbReference type="NCBI Taxonomy" id="1862640"/>
    <lineage>
        <taxon>Eukaryota</taxon>
        <taxon>Viridiplantae</taxon>
        <taxon>Streptophyta</taxon>
        <taxon>Embryophyta</taxon>
        <taxon>Tracheophyta</taxon>
        <taxon>Spermatophyta</taxon>
        <taxon>Magnoliopsida</taxon>
        <taxon>eudicotyledons</taxon>
        <taxon>Gunneridae</taxon>
        <taxon>Pentapetalae</taxon>
        <taxon>rosids</taxon>
        <taxon>fabids</taxon>
        <taxon>Malpighiales</taxon>
        <taxon>Erythroxylaceae</taxon>
        <taxon>Erythroxylum</taxon>
    </lineage>
</organism>
<dbReference type="GO" id="GO:0008757">
    <property type="term" value="F:S-adenosylmethionine-dependent methyltransferase activity"/>
    <property type="evidence" value="ECO:0007669"/>
    <property type="project" value="InterPro"/>
</dbReference>
<reference evidence="2 3" key="1">
    <citation type="submission" date="2021-09" db="EMBL/GenBank/DDBJ databases">
        <title>Genomic insights and catalytic innovation underlie evolution of tropane alkaloids biosynthesis.</title>
        <authorList>
            <person name="Wang Y.-J."/>
            <person name="Tian T."/>
            <person name="Huang J.-P."/>
            <person name="Huang S.-X."/>
        </authorList>
    </citation>
    <scope>NUCLEOTIDE SEQUENCE [LARGE SCALE GENOMIC DNA]</scope>
    <source>
        <strain evidence="2">KIB-2018</strain>
        <tissue evidence="2">Leaf</tissue>
    </source>
</reference>
<evidence type="ECO:0000259" key="1">
    <source>
        <dbReference type="Pfam" id="PF08241"/>
    </source>
</evidence>
<dbReference type="Proteomes" id="UP001159364">
    <property type="component" value="Linkage Group LG03"/>
</dbReference>
<evidence type="ECO:0000313" key="3">
    <source>
        <dbReference type="Proteomes" id="UP001159364"/>
    </source>
</evidence>
<dbReference type="EMBL" id="JAIWQS010000003">
    <property type="protein sequence ID" value="KAJ8769098.1"/>
    <property type="molecule type" value="Genomic_DNA"/>
</dbReference>
<proteinExistence type="predicted"/>
<dbReference type="InterPro" id="IPR029063">
    <property type="entry name" value="SAM-dependent_MTases_sf"/>
</dbReference>
<feature type="domain" description="Methyltransferase type 11" evidence="1">
    <location>
        <begin position="38"/>
        <end position="132"/>
    </location>
</feature>
<dbReference type="Gene3D" id="3.40.50.150">
    <property type="entry name" value="Vaccinia Virus protein VP39"/>
    <property type="match status" value="1"/>
</dbReference>
<protein>
    <recommendedName>
        <fullName evidence="1">Methyltransferase type 11 domain-containing protein</fullName>
    </recommendedName>
</protein>
<comment type="caution">
    <text evidence="2">The sequence shown here is derived from an EMBL/GenBank/DDBJ whole genome shotgun (WGS) entry which is preliminary data.</text>
</comment>
<dbReference type="PANTHER" id="PTHR44575">
    <property type="entry name" value="OS01G0589200 PROTEIN"/>
    <property type="match status" value="1"/>
</dbReference>
<sequence length="259" mass="29010">MEAPKYEAETYVDARPVYPIDWFSMLADLTSDHSLAWDAGTGSGQAAVGVAKYYKHVIASDISEDQLKHSLKHPHVSYVHTPLSTTNEEFLKLIAPENSVDLITVATALHHFDLESFYSLVNRMLKKPGGVIAAWTYNLVQVSPEFDPLIERFCESSLPYQNPGVRYAFECYKTIPFPFESVGLGSEGHPKVLDMPKDMSFPGFLGLLRSWSAVKKAKDEGVELLSDKVIKEFQSAWGEPELVRTVIYKTYMLAGKVKV</sequence>
<evidence type="ECO:0000313" key="2">
    <source>
        <dbReference type="EMBL" id="KAJ8769098.1"/>
    </source>
</evidence>
<name>A0AAV8TTK4_9ROSI</name>
<dbReference type="SUPFAM" id="SSF53335">
    <property type="entry name" value="S-adenosyl-L-methionine-dependent methyltransferases"/>
    <property type="match status" value="1"/>
</dbReference>
<gene>
    <name evidence="2" type="ORF">K2173_000873</name>
</gene>
<accession>A0AAV8TTK4</accession>
<dbReference type="AlphaFoldDB" id="A0AAV8TTK4"/>